<dbReference type="PANTHER" id="PTHR38493">
    <property type="entry name" value="CHROMOSOME 1 OPEN READING FRAME 167"/>
    <property type="match status" value="1"/>
</dbReference>
<keyword evidence="2" id="KW-1185">Reference proteome</keyword>
<name>A0A3L8S3M1_CHLGU</name>
<dbReference type="AlphaFoldDB" id="A0A3L8S3M1"/>
<dbReference type="OrthoDB" id="9043019at2759"/>
<reference evidence="1 2" key="1">
    <citation type="journal article" date="2018" name="Proc. R. Soc. B">
        <title>A non-coding region near Follistatin controls head colour polymorphism in the Gouldian finch.</title>
        <authorList>
            <person name="Toomey M.B."/>
            <person name="Marques C.I."/>
            <person name="Andrade P."/>
            <person name="Araujo P.M."/>
            <person name="Sabatino S."/>
            <person name="Gazda M.A."/>
            <person name="Afonso S."/>
            <person name="Lopes R.J."/>
            <person name="Corbo J.C."/>
            <person name="Carneiro M."/>
        </authorList>
    </citation>
    <scope>NUCLEOTIDE SEQUENCE [LARGE SCALE GENOMIC DNA]</scope>
    <source>
        <strain evidence="1">Red01</strain>
        <tissue evidence="1">Muscle</tissue>
    </source>
</reference>
<dbReference type="EMBL" id="QUSF01000077">
    <property type="protein sequence ID" value="RLV95597.1"/>
    <property type="molecule type" value="Genomic_DNA"/>
</dbReference>
<evidence type="ECO:0008006" key="3">
    <source>
        <dbReference type="Google" id="ProtNLM"/>
    </source>
</evidence>
<evidence type="ECO:0000313" key="2">
    <source>
        <dbReference type="Proteomes" id="UP000276834"/>
    </source>
</evidence>
<comment type="caution">
    <text evidence="1">The sequence shown here is derived from an EMBL/GenBank/DDBJ whole genome shotgun (WGS) entry which is preliminary data.</text>
</comment>
<proteinExistence type="predicted"/>
<sequence length="159" mass="18745">MWFPLQWKEAMAKQSKKEALQPEPYSHTQSSSAGIFGGGRLAAMTTSAQHQLATGYSKEVEQAHRMEGELWTQLRHRQRGDEFCWRAEAIRDMRRLAAAFRLWRLQKELLSQEEARLLEARALLEKKKLRNIFWMWHSQSLEMKEIITMTTQIQRNLVS</sequence>
<dbReference type="PANTHER" id="PTHR38493:SF1">
    <property type="entry name" value="SFI1 SPINDLE BODY DOMAIN-CONTAINING PROTEIN"/>
    <property type="match status" value="1"/>
</dbReference>
<evidence type="ECO:0000313" key="1">
    <source>
        <dbReference type="EMBL" id="RLV95597.1"/>
    </source>
</evidence>
<accession>A0A3L8S3M1</accession>
<organism evidence="1 2">
    <name type="scientific">Chloebia gouldiae</name>
    <name type="common">Gouldian finch</name>
    <name type="synonym">Erythrura gouldiae</name>
    <dbReference type="NCBI Taxonomy" id="44316"/>
    <lineage>
        <taxon>Eukaryota</taxon>
        <taxon>Metazoa</taxon>
        <taxon>Chordata</taxon>
        <taxon>Craniata</taxon>
        <taxon>Vertebrata</taxon>
        <taxon>Euteleostomi</taxon>
        <taxon>Archelosauria</taxon>
        <taxon>Archosauria</taxon>
        <taxon>Dinosauria</taxon>
        <taxon>Saurischia</taxon>
        <taxon>Theropoda</taxon>
        <taxon>Coelurosauria</taxon>
        <taxon>Aves</taxon>
        <taxon>Neognathae</taxon>
        <taxon>Neoaves</taxon>
        <taxon>Telluraves</taxon>
        <taxon>Australaves</taxon>
        <taxon>Passeriformes</taxon>
        <taxon>Passeroidea</taxon>
        <taxon>Passeridae</taxon>
        <taxon>Chloebia</taxon>
    </lineage>
</organism>
<dbReference type="InterPro" id="IPR031473">
    <property type="entry name" value="DUF4684"/>
</dbReference>
<protein>
    <recommendedName>
        <fullName evidence="3">Sfi1 spindle body domain-containing protein</fullName>
    </recommendedName>
</protein>
<dbReference type="Proteomes" id="UP000276834">
    <property type="component" value="Unassembled WGS sequence"/>
</dbReference>
<gene>
    <name evidence="1" type="ORF">DV515_00012833</name>
</gene>
<feature type="non-terminal residue" evidence="1">
    <location>
        <position position="159"/>
    </location>
</feature>